<evidence type="ECO:0000256" key="1">
    <source>
        <dbReference type="SAM" id="MobiDB-lite"/>
    </source>
</evidence>
<feature type="compositionally biased region" description="Polar residues" evidence="1">
    <location>
        <begin position="382"/>
        <end position="404"/>
    </location>
</feature>
<proteinExistence type="predicted"/>
<feature type="compositionally biased region" description="Polar residues" evidence="1">
    <location>
        <begin position="335"/>
        <end position="348"/>
    </location>
</feature>
<protein>
    <submittedName>
        <fullName evidence="3">Uncharacterized protein</fullName>
    </submittedName>
</protein>
<accession>A0A9P3HJZ2</accession>
<keyword evidence="2" id="KW-0732">Signal</keyword>
<gene>
    <name evidence="3" type="ORF">EMPS_10152</name>
</gene>
<feature type="signal peptide" evidence="2">
    <location>
        <begin position="1"/>
        <end position="24"/>
    </location>
</feature>
<feature type="compositionally biased region" description="Pro residues" evidence="1">
    <location>
        <begin position="295"/>
        <end position="304"/>
    </location>
</feature>
<feature type="compositionally biased region" description="Polar residues" evidence="1">
    <location>
        <begin position="442"/>
        <end position="456"/>
    </location>
</feature>
<dbReference type="Proteomes" id="UP000827284">
    <property type="component" value="Unassembled WGS sequence"/>
</dbReference>
<feature type="region of interest" description="Disordered" evidence="1">
    <location>
        <begin position="63"/>
        <end position="83"/>
    </location>
</feature>
<feature type="compositionally biased region" description="Low complexity" evidence="1">
    <location>
        <begin position="488"/>
        <end position="497"/>
    </location>
</feature>
<feature type="chain" id="PRO_5040357828" evidence="2">
    <location>
        <begin position="25"/>
        <end position="605"/>
    </location>
</feature>
<organism evidence="3 4">
    <name type="scientific">Entomortierella parvispora</name>
    <dbReference type="NCBI Taxonomy" id="205924"/>
    <lineage>
        <taxon>Eukaryota</taxon>
        <taxon>Fungi</taxon>
        <taxon>Fungi incertae sedis</taxon>
        <taxon>Mucoromycota</taxon>
        <taxon>Mortierellomycotina</taxon>
        <taxon>Mortierellomycetes</taxon>
        <taxon>Mortierellales</taxon>
        <taxon>Mortierellaceae</taxon>
        <taxon>Entomortierella</taxon>
    </lineage>
</organism>
<evidence type="ECO:0000256" key="2">
    <source>
        <dbReference type="SAM" id="SignalP"/>
    </source>
</evidence>
<feature type="compositionally biased region" description="Low complexity" evidence="1">
    <location>
        <begin position="183"/>
        <end position="195"/>
    </location>
</feature>
<feature type="compositionally biased region" description="Low complexity" evidence="1">
    <location>
        <begin position="63"/>
        <end position="80"/>
    </location>
</feature>
<feature type="compositionally biased region" description="Low complexity" evidence="1">
    <location>
        <begin position="354"/>
        <end position="365"/>
    </location>
</feature>
<evidence type="ECO:0000313" key="4">
    <source>
        <dbReference type="Proteomes" id="UP000827284"/>
    </source>
</evidence>
<name>A0A9P3HJZ2_9FUNG</name>
<reference evidence="3" key="1">
    <citation type="submission" date="2021-11" db="EMBL/GenBank/DDBJ databases">
        <authorList>
            <person name="Herlambang A."/>
            <person name="Guo Y."/>
            <person name="Takashima Y."/>
            <person name="Nishizawa T."/>
        </authorList>
    </citation>
    <scope>NUCLEOTIDE SEQUENCE</scope>
    <source>
        <strain evidence="3">E1425</strain>
    </source>
</reference>
<feature type="compositionally biased region" description="Low complexity" evidence="1">
    <location>
        <begin position="465"/>
        <end position="480"/>
    </location>
</feature>
<dbReference type="EMBL" id="BQFW01000014">
    <property type="protein sequence ID" value="GJJ77793.1"/>
    <property type="molecule type" value="Genomic_DNA"/>
</dbReference>
<feature type="region of interest" description="Disordered" evidence="1">
    <location>
        <begin position="183"/>
        <end position="212"/>
    </location>
</feature>
<feature type="compositionally biased region" description="Low complexity" evidence="1">
    <location>
        <begin position="549"/>
        <end position="559"/>
    </location>
</feature>
<evidence type="ECO:0000313" key="3">
    <source>
        <dbReference type="EMBL" id="GJJ77793.1"/>
    </source>
</evidence>
<feature type="compositionally biased region" description="Gly residues" evidence="1">
    <location>
        <begin position="560"/>
        <end position="574"/>
    </location>
</feature>
<keyword evidence="4" id="KW-1185">Reference proteome</keyword>
<feature type="region of interest" description="Disordered" evidence="1">
    <location>
        <begin position="230"/>
        <end position="533"/>
    </location>
</feature>
<dbReference type="AlphaFoldDB" id="A0A9P3HJZ2"/>
<feature type="compositionally biased region" description="Polar residues" evidence="1">
    <location>
        <begin position="230"/>
        <end position="255"/>
    </location>
</feature>
<feature type="compositionally biased region" description="Gly residues" evidence="1">
    <location>
        <begin position="498"/>
        <end position="507"/>
    </location>
</feature>
<reference evidence="3" key="2">
    <citation type="journal article" date="2022" name="Microbiol. Resour. Announc.">
        <title>Whole-Genome Sequence of Entomortierella parvispora E1425, a Mucoromycotan Fungus Associated with Burkholderiaceae-Related Endosymbiotic Bacteria.</title>
        <authorList>
            <person name="Herlambang A."/>
            <person name="Guo Y."/>
            <person name="Takashima Y."/>
            <person name="Narisawa K."/>
            <person name="Ohta H."/>
            <person name="Nishizawa T."/>
        </authorList>
    </citation>
    <scope>NUCLEOTIDE SEQUENCE</scope>
    <source>
        <strain evidence="3">E1425</strain>
    </source>
</reference>
<sequence length="605" mass="61727">MARRLLSISIALVLASTFLGQGTGAIPAAVGGSSPTVVGDPTPVTTLTVTRVISIYVPQATHSPAPVSTSLPSSPPSSGSAGQAIDSLGFGSYSSPELVNILRNEGFGTGQLSSGASAHIYAGTPLDYWNIRQQQHQQQQPSQLPMPSQSLQVLQLPRPSATPMQQISLPVQQIQIPISQQQLQYQQQPQQQQQPTSFTPPDEGDNWVVPESVSVPVPAPETVNYQPAVTPTIAQPRPQSTNVAPSRPTSTSRVITASPASSSPPTPPAGEATPQDGRPVSIAPASPVSVQAPESGPPSSPPLSAPLKPSTSILCYVDPSSSDTIYCVDGRVYKTGSTSSPQQGNGVFTSVHVAPDSPSPASSASKSKKKKRSSSSPMYGYDSQTGNPMNSYAPTGPQGNSWYPASSPSSPSSSNMYKRDTDHGQDSSSSSSSWPLYGLGPMTSSEDSSSSLQGVDQVSGDAFENSKYGSSGSYGGSSSSYGGGSGSHGSNWQSGSGSNYGGYGKSGGYKSKRQLAPAASGSGGPGDQSNVIPVPIDIGLMWDGTNMVPVPSGSSSPLPLGGGGGPSAEGGPGGSDSQVIPVPINVNTLVYPNGQMVVVPPGSDS</sequence>
<comment type="caution">
    <text evidence="3">The sequence shown here is derived from an EMBL/GenBank/DDBJ whole genome shotgun (WGS) entry which is preliminary data.</text>
</comment>
<dbReference type="OrthoDB" id="2450116at2759"/>
<feature type="region of interest" description="Disordered" evidence="1">
    <location>
        <begin position="547"/>
        <end position="580"/>
    </location>
</feature>